<dbReference type="InterPro" id="IPR051533">
    <property type="entry name" value="WaaL-like"/>
</dbReference>
<keyword evidence="2 5" id="KW-0812">Transmembrane</keyword>
<evidence type="ECO:0000256" key="2">
    <source>
        <dbReference type="ARBA" id="ARBA00022692"/>
    </source>
</evidence>
<evidence type="ECO:0000259" key="6">
    <source>
        <dbReference type="Pfam" id="PF04932"/>
    </source>
</evidence>
<accession>A0A844KB90</accession>
<evidence type="ECO:0000256" key="3">
    <source>
        <dbReference type="ARBA" id="ARBA00022989"/>
    </source>
</evidence>
<feature type="transmembrane region" description="Helical" evidence="5">
    <location>
        <begin position="322"/>
        <end position="341"/>
    </location>
</feature>
<sequence>MKIKKKKLLWFLLVMPFFYPNSIAGTLVATIWHQWRMLATFMSIIYIFQNIKIIRNLEKVTWLIIIFYIMQILATGINKLDIAFDCKTAIMMSCFVIVISLIVYKEGNEGILFFYQISHVLIWLNFLSVILFYRNGLVRDSYDTAVYFWSTKNHIISLTVAYLMISFYLFYEGYIAKKKYWIGIIVSIIAVFFMGSSTAIAALVVYGSFIFCCKICGKNQRVVNMKMAVVIGSLVDIAIVVFRIQERLGGIISTLFGKDTTLTGRTGLWDQALELMRINPWFGKGNSYALNQYGWLTMHFWNSRTQTLDDVYFVSHNQFLEIMVNGGLICLIPFIGIFYWMIRSAQRIENSKYKMTIGAALIAYFIAMITDLITPYESVYLFIIVASYIHKCENVDVGGI</sequence>
<proteinExistence type="predicted"/>
<evidence type="ECO:0000256" key="4">
    <source>
        <dbReference type="ARBA" id="ARBA00023136"/>
    </source>
</evidence>
<feature type="transmembrane region" description="Helical" evidence="5">
    <location>
        <begin position="89"/>
        <end position="104"/>
    </location>
</feature>
<dbReference type="Pfam" id="PF04932">
    <property type="entry name" value="Wzy_C"/>
    <property type="match status" value="1"/>
</dbReference>
<dbReference type="GO" id="GO:0016020">
    <property type="term" value="C:membrane"/>
    <property type="evidence" value="ECO:0007669"/>
    <property type="project" value="UniProtKB-SubCell"/>
</dbReference>
<feature type="transmembrane region" description="Helical" evidence="5">
    <location>
        <begin position="353"/>
        <end position="373"/>
    </location>
</feature>
<feature type="transmembrane region" description="Helical" evidence="5">
    <location>
        <begin position="111"/>
        <end position="133"/>
    </location>
</feature>
<feature type="domain" description="O-antigen ligase-related" evidence="6">
    <location>
        <begin position="183"/>
        <end position="334"/>
    </location>
</feature>
<feature type="transmembrane region" description="Helical" evidence="5">
    <location>
        <begin position="60"/>
        <end position="77"/>
    </location>
</feature>
<evidence type="ECO:0000313" key="8">
    <source>
        <dbReference type="Proteomes" id="UP000448177"/>
    </source>
</evidence>
<dbReference type="PANTHER" id="PTHR37422">
    <property type="entry name" value="TEICHURONIC ACID BIOSYNTHESIS PROTEIN TUAE"/>
    <property type="match status" value="1"/>
</dbReference>
<keyword evidence="8" id="KW-1185">Reference proteome</keyword>
<dbReference type="Proteomes" id="UP000448177">
    <property type="component" value="Unassembled WGS sequence"/>
</dbReference>
<feature type="transmembrane region" description="Helical" evidence="5">
    <location>
        <begin position="153"/>
        <end position="171"/>
    </location>
</feature>
<dbReference type="PANTHER" id="PTHR37422:SF13">
    <property type="entry name" value="LIPOPOLYSACCHARIDE BIOSYNTHESIS PROTEIN PA4999-RELATED"/>
    <property type="match status" value="1"/>
</dbReference>
<name>A0A844KB90_9FIRM</name>
<evidence type="ECO:0000256" key="1">
    <source>
        <dbReference type="ARBA" id="ARBA00004141"/>
    </source>
</evidence>
<feature type="transmembrane region" description="Helical" evidence="5">
    <location>
        <begin position="34"/>
        <end position="53"/>
    </location>
</feature>
<keyword evidence="3 5" id="KW-1133">Transmembrane helix</keyword>
<gene>
    <name evidence="7" type="ORF">GMD21_01695</name>
</gene>
<reference evidence="7 8" key="1">
    <citation type="journal article" date="2019" name="Nat. Med.">
        <title>A library of human gut bacterial isolates paired with longitudinal multiomics data enables mechanistic microbiome research.</title>
        <authorList>
            <person name="Poyet M."/>
            <person name="Groussin M."/>
            <person name="Gibbons S.M."/>
            <person name="Avila-Pacheco J."/>
            <person name="Jiang X."/>
            <person name="Kearney S.M."/>
            <person name="Perrotta A.R."/>
            <person name="Berdy B."/>
            <person name="Zhao S."/>
            <person name="Lieberman T.D."/>
            <person name="Swanson P.K."/>
            <person name="Smith M."/>
            <person name="Roesemann S."/>
            <person name="Alexander J.E."/>
            <person name="Rich S.A."/>
            <person name="Livny J."/>
            <person name="Vlamakis H."/>
            <person name="Clish C."/>
            <person name="Bullock K."/>
            <person name="Deik A."/>
            <person name="Scott J."/>
            <person name="Pierce K.A."/>
            <person name="Xavier R.J."/>
            <person name="Alm E.J."/>
        </authorList>
    </citation>
    <scope>NUCLEOTIDE SEQUENCE [LARGE SCALE GENOMIC DNA]</scope>
    <source>
        <strain evidence="7 8">BIOML-A1</strain>
    </source>
</reference>
<comment type="caution">
    <text evidence="7">The sequence shown here is derived from an EMBL/GenBank/DDBJ whole genome shotgun (WGS) entry which is preliminary data.</text>
</comment>
<organism evidence="7 8">
    <name type="scientific">Mediterraneibacter faecis</name>
    <dbReference type="NCBI Taxonomy" id="592978"/>
    <lineage>
        <taxon>Bacteria</taxon>
        <taxon>Bacillati</taxon>
        <taxon>Bacillota</taxon>
        <taxon>Clostridia</taxon>
        <taxon>Lachnospirales</taxon>
        <taxon>Lachnospiraceae</taxon>
        <taxon>Mediterraneibacter</taxon>
    </lineage>
</organism>
<dbReference type="InterPro" id="IPR007016">
    <property type="entry name" value="O-antigen_ligase-rel_domated"/>
</dbReference>
<keyword evidence="4 5" id="KW-0472">Membrane</keyword>
<dbReference type="AlphaFoldDB" id="A0A844KB90"/>
<comment type="subcellular location">
    <subcellularLocation>
        <location evidence="1">Membrane</location>
        <topology evidence="1">Multi-pass membrane protein</topology>
    </subcellularLocation>
</comment>
<protein>
    <recommendedName>
        <fullName evidence="6">O-antigen ligase-related domain-containing protein</fullName>
    </recommendedName>
</protein>
<feature type="transmembrane region" description="Helical" evidence="5">
    <location>
        <begin position="180"/>
        <end position="211"/>
    </location>
</feature>
<dbReference type="EMBL" id="WNAF01000001">
    <property type="protein sequence ID" value="MTR75418.1"/>
    <property type="molecule type" value="Genomic_DNA"/>
</dbReference>
<evidence type="ECO:0000313" key="7">
    <source>
        <dbReference type="EMBL" id="MTR75418.1"/>
    </source>
</evidence>
<dbReference type="RefSeq" id="WP_155203207.1">
    <property type="nucleotide sequence ID" value="NZ_WNAF01000001.1"/>
</dbReference>
<evidence type="ECO:0000256" key="5">
    <source>
        <dbReference type="SAM" id="Phobius"/>
    </source>
</evidence>